<dbReference type="Proteomes" id="UP001301350">
    <property type="component" value="Unassembled WGS sequence"/>
</dbReference>
<protein>
    <submittedName>
        <fullName evidence="1">Uncharacterized protein</fullName>
    </submittedName>
</protein>
<sequence>MEAKAGHLTGSGVAVMAESSRATAGATAAVTGDRTDAAGSSIILGNSFARIHRDIVGADNLLWMTDSNALDELVREQFLLSVRSATHSLGDALVLVPCEDRAAFWNDGIRAQLPVASRSRVRCATPETLALPLLSRTGLLIIDDAHVALQIHCRGGDVSETSDSRLARRRAADFAASIARCLFACAEHGRVLAHAAAPSTPEAKSMLVPLLAQWLQCTRTYESSCSPAPSTDPTRERVAVVPLPAPMPQMLDQWVDYDQHHLLSVLQQHSDVFPGTEQVLILCPTRRSAQRTVDHLGQRLGAANDGSAVPLLLRGLITEAVTRLKFATSLLQNDDLKRQALLGLARIHPPRDADASSRHRSAGGKAEAVDQTLLLDLFLNGSLRIASAAMDVRACAARAVATAAAGAGEPNAAAAADADDGRGALWRPRKSPTAWLDTLLGELALRGRRVVVVLKTTAWAGFDGRLRTLSEAALRYLSIQVQRESCSAPRQTTLDAMARPGTVGAAGHRLVVITPYSHAERTYLSAMGRVYCGSRTFDPAAPSHRTEPAWRTTLVERAGADLIDRLLSEMHGAGGELTDVTAAAAWMRHTLHFHVLSRGIGRPPASTPAPAMMAQALLRQLRMAGCIAADDHGQGVQPSLMGLAALKYDISVVTLACFMREAYGRAGGSIWEVPTAPPVGVVPPTVRAPILFDVQRHSTRCRQAVECLYYACIAGSGRELRGAERLLQRASHGKRLLGSSDTGNTGSAHRTATRRVPFPLRHVPRERAAGAAAFILTQLWLQYREPIDGHRVAEHVLRIVRCIHAAALTAATATGREAAEYQHSPVGLLARWLETFVSPRGSVAVPSASTSAAPTCTAAEEVLLQWTR</sequence>
<gene>
    <name evidence="1" type="ORF">CDCA_CDCA11G3137</name>
</gene>
<evidence type="ECO:0000313" key="1">
    <source>
        <dbReference type="EMBL" id="KAK4537112.1"/>
    </source>
</evidence>
<dbReference type="AlphaFoldDB" id="A0AAV9IXV5"/>
<comment type="caution">
    <text evidence="1">The sequence shown here is derived from an EMBL/GenBank/DDBJ whole genome shotgun (WGS) entry which is preliminary data.</text>
</comment>
<reference evidence="1 2" key="1">
    <citation type="submission" date="2022-07" db="EMBL/GenBank/DDBJ databases">
        <title>Genome-wide signatures of adaptation to extreme environments.</title>
        <authorList>
            <person name="Cho C.H."/>
            <person name="Yoon H.S."/>
        </authorList>
    </citation>
    <scope>NUCLEOTIDE SEQUENCE [LARGE SCALE GENOMIC DNA]</scope>
    <source>
        <strain evidence="1 2">DBV 063 E5</strain>
    </source>
</reference>
<name>A0AAV9IXV5_CYACA</name>
<dbReference type="EMBL" id="JANCYW010000011">
    <property type="protein sequence ID" value="KAK4537112.1"/>
    <property type="molecule type" value="Genomic_DNA"/>
</dbReference>
<accession>A0AAV9IXV5</accession>
<organism evidence="1 2">
    <name type="scientific">Cyanidium caldarium</name>
    <name type="common">Red alga</name>
    <dbReference type="NCBI Taxonomy" id="2771"/>
    <lineage>
        <taxon>Eukaryota</taxon>
        <taxon>Rhodophyta</taxon>
        <taxon>Bangiophyceae</taxon>
        <taxon>Cyanidiales</taxon>
        <taxon>Cyanidiaceae</taxon>
        <taxon>Cyanidium</taxon>
    </lineage>
</organism>
<keyword evidence="2" id="KW-1185">Reference proteome</keyword>
<proteinExistence type="predicted"/>
<evidence type="ECO:0000313" key="2">
    <source>
        <dbReference type="Proteomes" id="UP001301350"/>
    </source>
</evidence>